<keyword evidence="2" id="KW-1185">Reference proteome</keyword>
<name>A0A829YG82_9GAMM</name>
<comment type="caution">
    <text evidence="1">The sequence shown here is derived from an EMBL/GenBank/DDBJ whole genome shotgun (WGS) entry which is preliminary data.</text>
</comment>
<evidence type="ECO:0000313" key="2">
    <source>
        <dbReference type="Proteomes" id="UP000445000"/>
    </source>
</evidence>
<dbReference type="InterPro" id="IPR021074">
    <property type="entry name" value="Formate_DH_dsu"/>
</dbReference>
<dbReference type="Proteomes" id="UP000445000">
    <property type="component" value="Unassembled WGS sequence"/>
</dbReference>
<evidence type="ECO:0000313" key="1">
    <source>
        <dbReference type="EMBL" id="GFE81821.1"/>
    </source>
</evidence>
<gene>
    <name evidence="1" type="ORF">GCM10011487_38210</name>
</gene>
<dbReference type="Pfam" id="PF11390">
    <property type="entry name" value="FdsD"/>
    <property type="match status" value="1"/>
</dbReference>
<reference evidence="2" key="1">
    <citation type="submission" date="2020-01" db="EMBL/GenBank/DDBJ databases">
        <title>'Steroidobacter agaridevorans' sp. nov., agar-degrading bacteria isolated from rhizosphere soils.</title>
        <authorList>
            <person name="Ikenaga M."/>
            <person name="Kataoka M."/>
            <person name="Murouchi A."/>
            <person name="Katsuragi S."/>
            <person name="Sakai M."/>
        </authorList>
    </citation>
    <scope>NUCLEOTIDE SEQUENCE [LARGE SCALE GENOMIC DNA]</scope>
    <source>
        <strain evidence="2">YU21-B</strain>
    </source>
</reference>
<dbReference type="EMBL" id="BLJN01000003">
    <property type="protein sequence ID" value="GFE81821.1"/>
    <property type="molecule type" value="Genomic_DNA"/>
</dbReference>
<organism evidence="1 2">
    <name type="scientific">Steroidobacter agaridevorans</name>
    <dbReference type="NCBI Taxonomy" id="2695856"/>
    <lineage>
        <taxon>Bacteria</taxon>
        <taxon>Pseudomonadati</taxon>
        <taxon>Pseudomonadota</taxon>
        <taxon>Gammaproteobacteria</taxon>
        <taxon>Steroidobacterales</taxon>
        <taxon>Steroidobacteraceae</taxon>
        <taxon>Steroidobacter</taxon>
    </lineage>
</organism>
<sequence>MHIDYLVRMANDIGAFFASEQDQGVAAEAIRQHIQKFWDPRMRSRIVGYYNDTGGKDLEGPVRTAVQRLAEQTAAKA</sequence>
<dbReference type="AlphaFoldDB" id="A0A829YG82"/>
<accession>A0A829YG82</accession>
<protein>
    <submittedName>
        <fullName evidence="1">NAD-dependent formate dehydrogenase</fullName>
    </submittedName>
</protein>
<proteinExistence type="predicted"/>